<reference evidence="1 2" key="1">
    <citation type="submission" date="2014-02" db="EMBL/GenBank/DDBJ databases">
        <title>Whole genome shotgun sequence of Rhodococcus wratislaviensis NBRC 100605.</title>
        <authorList>
            <person name="Hosoyama A."/>
            <person name="Tsuchikane K."/>
            <person name="Yoshida I."/>
            <person name="Ohji S."/>
            <person name="Ichikawa N."/>
            <person name="Yamazoe A."/>
            <person name="Fujita N."/>
        </authorList>
    </citation>
    <scope>NUCLEOTIDE SEQUENCE [LARGE SCALE GENOMIC DNA]</scope>
    <source>
        <strain evidence="1 2">NBRC 100605</strain>
    </source>
</reference>
<evidence type="ECO:0000313" key="2">
    <source>
        <dbReference type="Proteomes" id="UP000019491"/>
    </source>
</evidence>
<comment type="caution">
    <text evidence="1">The sequence shown here is derived from an EMBL/GenBank/DDBJ whole genome shotgun (WGS) entry which is preliminary data.</text>
</comment>
<dbReference type="AlphaFoldDB" id="X0QCC9"/>
<organism evidence="1 2">
    <name type="scientific">Rhodococcus wratislaviensis NBRC 100605</name>
    <dbReference type="NCBI Taxonomy" id="1219028"/>
    <lineage>
        <taxon>Bacteria</taxon>
        <taxon>Bacillati</taxon>
        <taxon>Actinomycetota</taxon>
        <taxon>Actinomycetes</taxon>
        <taxon>Mycobacteriales</taxon>
        <taxon>Nocardiaceae</taxon>
        <taxon>Rhodococcus</taxon>
    </lineage>
</organism>
<sequence length="120" mass="12689">MGFTAAPSLDERGSRVRGLTATDRHGRTWDLIAIESVICALLVTDTTTPTVMSAAHLIETHSPIRLAPGRCRLSPGSRDALVDVVDLVASEPETATIEQIREVAAAAHLLLGVKPAPRSA</sequence>
<protein>
    <submittedName>
        <fullName evidence="1">Uncharacterized protein</fullName>
    </submittedName>
</protein>
<dbReference type="EMBL" id="BAWF01000055">
    <property type="protein sequence ID" value="GAF48541.1"/>
    <property type="molecule type" value="Genomic_DNA"/>
</dbReference>
<accession>X0QCC9</accession>
<name>X0QCC9_RHOWR</name>
<dbReference type="Proteomes" id="UP000019491">
    <property type="component" value="Unassembled WGS sequence"/>
</dbReference>
<proteinExistence type="predicted"/>
<keyword evidence="2" id="KW-1185">Reference proteome</keyword>
<evidence type="ECO:0000313" key="1">
    <source>
        <dbReference type="EMBL" id="GAF48541.1"/>
    </source>
</evidence>
<gene>
    <name evidence="1" type="ORF">RW1_055_00370</name>
</gene>